<proteinExistence type="predicted"/>
<sequence length="125" mass="13943">MLADGQETITDYAKWSVNKIKSAELIGQFRCVMTGAGSADTIDMIWEKVSALWNSPGSSYLHGWITRVELRPLQQWREQIVSTVRETTETCVVPWGNAHSGVSLIWLIQDLSEPPAQPGTVPMEL</sequence>
<dbReference type="EMBL" id="JACHIO010000003">
    <property type="protein sequence ID" value="MBB5062631.1"/>
    <property type="molecule type" value="Genomic_DNA"/>
</dbReference>
<protein>
    <submittedName>
        <fullName evidence="1">Uncharacterized protein</fullName>
    </submittedName>
</protein>
<evidence type="ECO:0000313" key="2">
    <source>
        <dbReference type="Proteomes" id="UP000584867"/>
    </source>
</evidence>
<accession>A0A7W7ZMF0</accession>
<name>A0A7W7ZMF0_9BACT</name>
<dbReference type="AlphaFoldDB" id="A0A7W7ZMF0"/>
<dbReference type="Proteomes" id="UP000584867">
    <property type="component" value="Unassembled WGS sequence"/>
</dbReference>
<reference evidence="1 2" key="1">
    <citation type="submission" date="2020-08" db="EMBL/GenBank/DDBJ databases">
        <title>Genomic Encyclopedia of Type Strains, Phase IV (KMG-V): Genome sequencing to study the core and pangenomes of soil and plant-associated prokaryotes.</title>
        <authorList>
            <person name="Whitman W."/>
        </authorList>
    </citation>
    <scope>NUCLEOTIDE SEQUENCE [LARGE SCALE GENOMIC DNA]</scope>
    <source>
        <strain evidence="1 2">X5P3</strain>
    </source>
</reference>
<gene>
    <name evidence="1" type="ORF">HDF15_000961</name>
</gene>
<dbReference type="RefSeq" id="WP_184253201.1">
    <property type="nucleotide sequence ID" value="NZ_JACHIO010000003.1"/>
</dbReference>
<organism evidence="1 2">
    <name type="scientific">Granulicella mallensis</name>
    <dbReference type="NCBI Taxonomy" id="940614"/>
    <lineage>
        <taxon>Bacteria</taxon>
        <taxon>Pseudomonadati</taxon>
        <taxon>Acidobacteriota</taxon>
        <taxon>Terriglobia</taxon>
        <taxon>Terriglobales</taxon>
        <taxon>Acidobacteriaceae</taxon>
        <taxon>Granulicella</taxon>
    </lineage>
</organism>
<comment type="caution">
    <text evidence="1">The sequence shown here is derived from an EMBL/GenBank/DDBJ whole genome shotgun (WGS) entry which is preliminary data.</text>
</comment>
<evidence type="ECO:0000313" key="1">
    <source>
        <dbReference type="EMBL" id="MBB5062631.1"/>
    </source>
</evidence>